<gene>
    <name evidence="1" type="ORF">FB474_2850</name>
</gene>
<evidence type="ECO:0008006" key="3">
    <source>
        <dbReference type="Google" id="ProtNLM"/>
    </source>
</evidence>
<name>A0A542ZME5_9MICO</name>
<proteinExistence type="predicted"/>
<accession>A0A542ZME5</accession>
<dbReference type="OrthoDB" id="3578149at2"/>
<dbReference type="RefSeq" id="WP_141789221.1">
    <property type="nucleotide sequence ID" value="NZ_BAAAKX010000001.1"/>
</dbReference>
<dbReference type="EMBL" id="VFOQ01000001">
    <property type="protein sequence ID" value="TQL61439.1"/>
    <property type="molecule type" value="Genomic_DNA"/>
</dbReference>
<organism evidence="1 2">
    <name type="scientific">Oryzihumus leptocrescens</name>
    <dbReference type="NCBI Taxonomy" id="297536"/>
    <lineage>
        <taxon>Bacteria</taxon>
        <taxon>Bacillati</taxon>
        <taxon>Actinomycetota</taxon>
        <taxon>Actinomycetes</taxon>
        <taxon>Micrococcales</taxon>
        <taxon>Intrasporangiaceae</taxon>
        <taxon>Oryzihumus</taxon>
    </lineage>
</organism>
<protein>
    <recommendedName>
        <fullName evidence="3">Small CPxCG-related zinc finger protein</fullName>
    </recommendedName>
</protein>
<dbReference type="Proteomes" id="UP000319514">
    <property type="component" value="Unassembled WGS sequence"/>
</dbReference>
<comment type="caution">
    <text evidence="1">The sequence shown here is derived from an EMBL/GenBank/DDBJ whole genome shotgun (WGS) entry which is preliminary data.</text>
</comment>
<reference evidence="1 2" key="1">
    <citation type="submission" date="2019-06" db="EMBL/GenBank/DDBJ databases">
        <title>Sequencing the genomes of 1000 actinobacteria strains.</title>
        <authorList>
            <person name="Klenk H.-P."/>
        </authorList>
    </citation>
    <scope>NUCLEOTIDE SEQUENCE [LARGE SCALE GENOMIC DNA]</scope>
    <source>
        <strain evidence="1 2">DSM 18082</strain>
    </source>
</reference>
<evidence type="ECO:0000313" key="1">
    <source>
        <dbReference type="EMBL" id="TQL61439.1"/>
    </source>
</evidence>
<dbReference type="AlphaFoldDB" id="A0A542ZME5"/>
<keyword evidence="2" id="KW-1185">Reference proteome</keyword>
<sequence length="60" mass="6911">MSEDAEPMVCATCGRLPEEESAARLTWARGREGDRVVWTCEECSRRHLRSIEGKLDSAWW</sequence>
<evidence type="ECO:0000313" key="2">
    <source>
        <dbReference type="Proteomes" id="UP000319514"/>
    </source>
</evidence>